<dbReference type="InterPro" id="IPR051011">
    <property type="entry name" value="Metal_resp_trans_reg"/>
</dbReference>
<dbReference type="Proteomes" id="UP000095488">
    <property type="component" value="Unassembled WGS sequence"/>
</dbReference>
<organism evidence="6 7">
    <name type="scientific">Sarcina ventriculi</name>
    <name type="common">Clostridium ventriculi</name>
    <dbReference type="NCBI Taxonomy" id="1267"/>
    <lineage>
        <taxon>Bacteria</taxon>
        <taxon>Bacillati</taxon>
        <taxon>Bacillota</taxon>
        <taxon>Clostridia</taxon>
        <taxon>Eubacteriales</taxon>
        <taxon>Clostridiaceae</taxon>
        <taxon>Sarcina</taxon>
    </lineage>
</organism>
<dbReference type="PANTHER" id="PTHR43132">
    <property type="entry name" value="ARSENICAL RESISTANCE OPERON REPRESSOR ARSR-RELATED"/>
    <property type="match status" value="1"/>
</dbReference>
<dbReference type="Gene3D" id="1.10.10.10">
    <property type="entry name" value="Winged helix-like DNA-binding domain superfamily/Winged helix DNA-binding domain"/>
    <property type="match status" value="1"/>
</dbReference>
<keyword evidence="7" id="KW-1185">Reference proteome</keyword>
<dbReference type="EMBL" id="CYZR01000006">
    <property type="protein sequence ID" value="CUO06935.1"/>
    <property type="molecule type" value="Genomic_DNA"/>
</dbReference>
<dbReference type="InterPro" id="IPR001845">
    <property type="entry name" value="HTH_ArsR_DNA-bd_dom"/>
</dbReference>
<evidence type="ECO:0000256" key="1">
    <source>
        <dbReference type="ARBA" id="ARBA00023015"/>
    </source>
</evidence>
<dbReference type="InterPro" id="IPR018334">
    <property type="entry name" value="ArsR_HTH"/>
</dbReference>
<accession>A0ABP2AR90</accession>
<evidence type="ECO:0000313" key="7">
    <source>
        <dbReference type="Proteomes" id="UP000095488"/>
    </source>
</evidence>
<gene>
    <name evidence="6" type="primary">ziaR</name>
    <name evidence="6" type="ORF">ERS852473_01798</name>
</gene>
<keyword evidence="2" id="KW-0238">DNA-binding</keyword>
<dbReference type="InterPro" id="IPR011991">
    <property type="entry name" value="ArsR-like_HTH"/>
</dbReference>
<dbReference type="SMART" id="SM00418">
    <property type="entry name" value="HTH_ARSR"/>
    <property type="match status" value="1"/>
</dbReference>
<dbReference type="Pfam" id="PF01022">
    <property type="entry name" value="HTH_5"/>
    <property type="match status" value="1"/>
</dbReference>
<dbReference type="NCBIfam" id="NF033788">
    <property type="entry name" value="HTH_metalloreg"/>
    <property type="match status" value="1"/>
</dbReference>
<name>A0ABP2AR90_SARVE</name>
<keyword evidence="4" id="KW-0105">Cadmium resistance</keyword>
<evidence type="ECO:0000256" key="3">
    <source>
        <dbReference type="ARBA" id="ARBA00023163"/>
    </source>
</evidence>
<evidence type="ECO:0000256" key="4">
    <source>
        <dbReference type="ARBA" id="ARBA00043263"/>
    </source>
</evidence>
<comment type="caution">
    <text evidence="6">The sequence shown here is derived from an EMBL/GenBank/DDBJ whole genome shotgun (WGS) entry which is preliminary data.</text>
</comment>
<protein>
    <submittedName>
        <fullName evidence="6">Transcriptional repressor smtB homolog</fullName>
    </submittedName>
</protein>
<dbReference type="PRINTS" id="PR00778">
    <property type="entry name" value="HTHARSR"/>
</dbReference>
<dbReference type="PROSITE" id="PS50987">
    <property type="entry name" value="HTH_ARSR_2"/>
    <property type="match status" value="1"/>
</dbReference>
<dbReference type="SUPFAM" id="SSF46785">
    <property type="entry name" value="Winged helix' DNA-binding domain"/>
    <property type="match status" value="1"/>
</dbReference>
<evidence type="ECO:0000313" key="6">
    <source>
        <dbReference type="EMBL" id="CUO06935.1"/>
    </source>
</evidence>
<proteinExistence type="predicted"/>
<keyword evidence="3" id="KW-0804">Transcription</keyword>
<reference evidence="6 7" key="1">
    <citation type="submission" date="2015-09" db="EMBL/GenBank/DDBJ databases">
        <authorList>
            <consortium name="Pathogen Informatics"/>
            <person name="Wu L."/>
            <person name="Ma J."/>
        </authorList>
    </citation>
    <scope>NUCLEOTIDE SEQUENCE [LARGE SCALE GENOMIC DNA]</scope>
    <source>
        <strain evidence="6 7">2789STDY5834858</strain>
    </source>
</reference>
<dbReference type="InterPro" id="IPR036390">
    <property type="entry name" value="WH_DNA-bd_sf"/>
</dbReference>
<dbReference type="InterPro" id="IPR036388">
    <property type="entry name" value="WH-like_DNA-bd_sf"/>
</dbReference>
<feature type="domain" description="HTH arsR-type" evidence="5">
    <location>
        <begin position="52"/>
        <end position="144"/>
    </location>
</feature>
<evidence type="ECO:0000256" key="2">
    <source>
        <dbReference type="ARBA" id="ARBA00023125"/>
    </source>
</evidence>
<dbReference type="PROSITE" id="PS00846">
    <property type="entry name" value="HTH_ARSR_1"/>
    <property type="match status" value="1"/>
</dbReference>
<evidence type="ECO:0000259" key="5">
    <source>
        <dbReference type="PROSITE" id="PS50987"/>
    </source>
</evidence>
<keyword evidence="1" id="KW-0805">Transcription regulation</keyword>
<sequence length="144" mass="16706">MLLYLLLYKITQQDKIINISWKGNDYMSKKMETCNCNVIHKDAVEKVRNIMPQDEKLNILADFFKVFGDPTRLKILSALFEEELCVCDISALLNMTQSAVSHQLRLLKKSHIVKFRREGKVVYYSLDDGHIKSIVDQGIMHISE</sequence>
<dbReference type="CDD" id="cd00090">
    <property type="entry name" value="HTH_ARSR"/>
    <property type="match status" value="1"/>
</dbReference>
<dbReference type="PANTHER" id="PTHR43132:SF6">
    <property type="entry name" value="HTH-TYPE TRANSCRIPTIONAL REPRESSOR CZRA"/>
    <property type="match status" value="1"/>
</dbReference>